<dbReference type="Gene3D" id="2.30.42.10">
    <property type="match status" value="6"/>
</dbReference>
<dbReference type="Pfam" id="PF17820">
    <property type="entry name" value="PDZ_6"/>
    <property type="match status" value="1"/>
</dbReference>
<keyword evidence="2" id="KW-0963">Cytoplasm</keyword>
<name>A0A8B8G1C0_9HEMI</name>
<evidence type="ECO:0000256" key="4">
    <source>
        <dbReference type="SAM" id="MobiDB-lite"/>
    </source>
</evidence>
<dbReference type="CDD" id="cd06685">
    <property type="entry name" value="PDZ7_GRIP1-2-like"/>
    <property type="match status" value="1"/>
</dbReference>
<evidence type="ECO:0000256" key="1">
    <source>
        <dbReference type="ARBA" id="ARBA00004496"/>
    </source>
</evidence>
<feature type="domain" description="PDZ" evidence="5">
    <location>
        <begin position="200"/>
        <end position="258"/>
    </location>
</feature>
<dbReference type="PANTHER" id="PTHR46227">
    <property type="entry name" value="GLUTAMATE RECEPTOR-INTERACTING PROTEIN GRIP"/>
    <property type="match status" value="1"/>
</dbReference>
<dbReference type="PANTHER" id="PTHR46227:SF2">
    <property type="entry name" value="FI03335P"/>
    <property type="match status" value="1"/>
</dbReference>
<dbReference type="OrthoDB" id="75502at2759"/>
<feature type="domain" description="PDZ" evidence="5">
    <location>
        <begin position="432"/>
        <end position="513"/>
    </location>
</feature>
<dbReference type="GeneID" id="112687849"/>
<dbReference type="InterPro" id="IPR043545">
    <property type="entry name" value="GRIP1/2"/>
</dbReference>
<keyword evidence="3" id="KW-0677">Repeat</keyword>
<feature type="domain" description="PDZ" evidence="5">
    <location>
        <begin position="100"/>
        <end position="186"/>
    </location>
</feature>
<dbReference type="InterPro" id="IPR036034">
    <property type="entry name" value="PDZ_sf"/>
</dbReference>
<feature type="domain" description="PDZ" evidence="5">
    <location>
        <begin position="337"/>
        <end position="387"/>
    </location>
</feature>
<dbReference type="CDD" id="cd06681">
    <property type="entry name" value="PDZ2_GRIP1-2-like"/>
    <property type="match status" value="1"/>
</dbReference>
<protein>
    <submittedName>
        <fullName evidence="7">Glutamate receptor-interacting protein 2-like isoform X1</fullName>
    </submittedName>
</protein>
<dbReference type="InterPro" id="IPR001478">
    <property type="entry name" value="PDZ"/>
</dbReference>
<feature type="domain" description="PDZ" evidence="5">
    <location>
        <begin position="529"/>
        <end position="611"/>
    </location>
</feature>
<feature type="compositionally biased region" description="Basic and acidic residues" evidence="4">
    <location>
        <begin position="40"/>
        <end position="50"/>
    </location>
</feature>
<feature type="region of interest" description="Disordered" evidence="4">
    <location>
        <begin position="1"/>
        <end position="58"/>
    </location>
</feature>
<evidence type="ECO:0000256" key="2">
    <source>
        <dbReference type="ARBA" id="ARBA00022490"/>
    </source>
</evidence>
<evidence type="ECO:0000313" key="6">
    <source>
        <dbReference type="Proteomes" id="UP000694846"/>
    </source>
</evidence>
<dbReference type="Proteomes" id="UP000694846">
    <property type="component" value="Unplaced"/>
</dbReference>
<feature type="compositionally biased region" description="Polar residues" evidence="4">
    <location>
        <begin position="1"/>
        <end position="10"/>
    </location>
</feature>
<dbReference type="AlphaFoldDB" id="A0A8B8G1C0"/>
<keyword evidence="6" id="KW-1185">Reference proteome</keyword>
<dbReference type="SMART" id="SM00228">
    <property type="entry name" value="PDZ"/>
    <property type="match status" value="6"/>
</dbReference>
<dbReference type="GO" id="GO:0005737">
    <property type="term" value="C:cytoplasm"/>
    <property type="evidence" value="ECO:0007669"/>
    <property type="project" value="UniProtKB-SubCell"/>
</dbReference>
<feature type="domain" description="PDZ" evidence="5">
    <location>
        <begin position="714"/>
        <end position="797"/>
    </location>
</feature>
<organism evidence="6 7">
    <name type="scientific">Sipha flava</name>
    <name type="common">yellow sugarcane aphid</name>
    <dbReference type="NCBI Taxonomy" id="143950"/>
    <lineage>
        <taxon>Eukaryota</taxon>
        <taxon>Metazoa</taxon>
        <taxon>Ecdysozoa</taxon>
        <taxon>Arthropoda</taxon>
        <taxon>Hexapoda</taxon>
        <taxon>Insecta</taxon>
        <taxon>Pterygota</taxon>
        <taxon>Neoptera</taxon>
        <taxon>Paraneoptera</taxon>
        <taxon>Hemiptera</taxon>
        <taxon>Sternorrhyncha</taxon>
        <taxon>Aphidomorpha</taxon>
        <taxon>Aphidoidea</taxon>
        <taxon>Aphididae</taxon>
        <taxon>Sipha</taxon>
    </lineage>
</organism>
<evidence type="ECO:0000256" key="3">
    <source>
        <dbReference type="ARBA" id="ARBA00022737"/>
    </source>
</evidence>
<reference evidence="7" key="1">
    <citation type="submission" date="2025-08" db="UniProtKB">
        <authorList>
            <consortium name="RefSeq"/>
        </authorList>
    </citation>
    <scope>IDENTIFICATION</scope>
    <source>
        <tissue evidence="7">Whole body</tissue>
    </source>
</reference>
<comment type="subcellular location">
    <subcellularLocation>
        <location evidence="1">Cytoplasm</location>
    </subcellularLocation>
</comment>
<dbReference type="PROSITE" id="PS50106">
    <property type="entry name" value="PDZ"/>
    <property type="match status" value="6"/>
</dbReference>
<accession>A0A8B8G1C0</accession>
<evidence type="ECO:0000313" key="7">
    <source>
        <dbReference type="RefSeq" id="XP_025416583.1"/>
    </source>
</evidence>
<dbReference type="Pfam" id="PF00595">
    <property type="entry name" value="PDZ"/>
    <property type="match status" value="5"/>
</dbReference>
<sequence length="805" mass="88690">MFSSLKFSTLRSKKHASPKPQQQRTTDEDTAQRHRKSTSKCKEPTREQQQRHRSFAGSGLLDKVCSTQKTKDQRMVSKNTIYEPSCYVDQYQYVKHKVIDVFIEREDGNLGIVLRGGAHPDPEMCKPLTVTHVRSDGPADREGTIKVGDHLLAIDGVSLNGLTLADADAVLRQTDGACRLTIRYQVSAADRVGNAACPMLVEVESPRPHQLGLTLTNTINNSAVVVDHVKPGSIAERCGAIFPGDQIVAVNDTRVAGLRTAASDVYKLLRTCGGVQPTLRLEIIPAFTSDFSHTEYCSSYDSRQHLYSVYEDPVIEPTVAWEPTESQNTVMRVDYTILTLVADENGRFGMDVRSNNLALVVYYIEPGGPADRTGCVQVGDRILSVNGCKSTSFVPLYQQPLHEFLGPEVKNACIKVEFDIADSVVPTSGEFTVKLVKNDYRSLGITITDDGNGQVCISEIVPGSIAHRSGTLKIGDTLLAANNKSLSDCTRQEATDILQEAGDVVTLRVRTSGATTDDYENEDDLVQYTVELYKKGEPLGITITGSEDSRLPISIQELSPGGLADRTGAIHVGDRLLAINGADLSEAPLSTAIAQLQNTDDRVVITVCRPQHQQPQRPFYTSVGLLSTTADDSAIESDTTRSAPNLHEPTPERIVLRHRSKSAQRKVPEFDSDYFGGTLRPYYIREHADYDVDSIFKIAENQDRDGLLDFDLFQVTLFKDAVYEDFGFSISDGLYERGVFVNNIRKGGPADLSGMLKRYDRIIQVNNTRTDDSDCCLTVPLVASAGDKITLTVERRHNASRIQFT</sequence>
<dbReference type="InterPro" id="IPR041489">
    <property type="entry name" value="PDZ_6"/>
</dbReference>
<dbReference type="RefSeq" id="XP_025416583.1">
    <property type="nucleotide sequence ID" value="XM_025560798.1"/>
</dbReference>
<dbReference type="GO" id="GO:0098887">
    <property type="term" value="P:neurotransmitter receptor transport, endosome to postsynaptic membrane"/>
    <property type="evidence" value="ECO:0007669"/>
    <property type="project" value="TreeGrafter"/>
</dbReference>
<proteinExistence type="predicted"/>
<evidence type="ECO:0000259" key="5">
    <source>
        <dbReference type="PROSITE" id="PS50106"/>
    </source>
</evidence>
<dbReference type="SUPFAM" id="SSF50156">
    <property type="entry name" value="PDZ domain-like"/>
    <property type="match status" value="6"/>
</dbReference>
<gene>
    <name evidence="7" type="primary">LOC112687849</name>
</gene>